<keyword evidence="2 7" id="KW-0132">Cell division</keyword>
<dbReference type="InParanoid" id="B2A3P7"/>
<dbReference type="GO" id="GO:0043093">
    <property type="term" value="P:FtsZ-dependent cytokinesis"/>
    <property type="evidence" value="ECO:0007669"/>
    <property type="project" value="UniProtKB-UniRule"/>
</dbReference>
<dbReference type="NCBIfam" id="TIGR02209">
    <property type="entry name" value="ftsL_broad"/>
    <property type="match status" value="1"/>
</dbReference>
<keyword evidence="3 7" id="KW-0812">Transmembrane</keyword>
<reference evidence="11 12" key="2">
    <citation type="journal article" date="2011" name="J. Bacteriol.">
        <title>Complete genome sequence of the anaerobic, halophilic alkalithermophile Natranaerobius thermophilus JW/NM-WN-LF.</title>
        <authorList>
            <person name="Zhao B."/>
            <person name="Mesbah N.M."/>
            <person name="Dalin E."/>
            <person name="Goodwin L."/>
            <person name="Nolan M."/>
            <person name="Pitluck S."/>
            <person name="Chertkov O."/>
            <person name="Brettin T.S."/>
            <person name="Han J."/>
            <person name="Larimer F.W."/>
            <person name="Land M.L."/>
            <person name="Hauser L."/>
            <person name="Kyrpides N."/>
            <person name="Wiegel J."/>
        </authorList>
    </citation>
    <scope>NUCLEOTIDE SEQUENCE [LARGE SCALE GENOMIC DNA]</scope>
    <source>
        <strain evidence="12">ATCC BAA-1301 / DSM 18059 / JW/NM-WN-LF</strain>
    </source>
</reference>
<evidence type="ECO:0000256" key="1">
    <source>
        <dbReference type="ARBA" id="ARBA00022475"/>
    </source>
</evidence>
<feature type="region of interest" description="Disordered" evidence="10">
    <location>
        <begin position="1"/>
        <end position="36"/>
    </location>
</feature>
<dbReference type="InterPro" id="IPR011922">
    <property type="entry name" value="Cell_div_FtsL"/>
</dbReference>
<keyword evidence="4 7" id="KW-1133">Transmembrane helix</keyword>
<evidence type="ECO:0000313" key="11">
    <source>
        <dbReference type="EMBL" id="ACB83673.1"/>
    </source>
</evidence>
<keyword evidence="5 7" id="KW-0472">Membrane</keyword>
<keyword evidence="1 7" id="KW-1003">Cell membrane</keyword>
<comment type="function">
    <text evidence="7">Essential cell division protein.</text>
</comment>
<dbReference type="eggNOG" id="COG2919">
    <property type="taxonomic scope" value="Bacteria"/>
</dbReference>
<dbReference type="Pfam" id="PF04977">
    <property type="entry name" value="DivIC"/>
    <property type="match status" value="1"/>
</dbReference>
<comment type="subcellular location">
    <subcellularLocation>
        <location evidence="7">Cell membrane</location>
        <topology evidence="7">Single-pass type II membrane protein</topology>
    </subcellularLocation>
    <text evidence="7">Localizes to the division septum where it forms a ring structure.</text>
</comment>
<feature type="transmembrane region" description="Helical" evidence="7">
    <location>
        <begin position="41"/>
        <end position="58"/>
    </location>
</feature>
<reference evidence="11 12" key="1">
    <citation type="submission" date="2008-04" db="EMBL/GenBank/DDBJ databases">
        <title>Complete sequence of chromosome of Natranaerobius thermophilus JW/NM-WN-LF.</title>
        <authorList>
            <consortium name="US DOE Joint Genome Institute"/>
            <person name="Copeland A."/>
            <person name="Lucas S."/>
            <person name="Lapidus A."/>
            <person name="Glavina del Rio T."/>
            <person name="Dalin E."/>
            <person name="Tice H."/>
            <person name="Bruce D."/>
            <person name="Goodwin L."/>
            <person name="Pitluck S."/>
            <person name="Chertkov O."/>
            <person name="Brettin T."/>
            <person name="Detter J.C."/>
            <person name="Han C."/>
            <person name="Kuske C.R."/>
            <person name="Schmutz J."/>
            <person name="Larimer F."/>
            <person name="Land M."/>
            <person name="Hauser L."/>
            <person name="Kyrpides N."/>
            <person name="Lykidis A."/>
            <person name="Mesbah N.M."/>
            <person name="Wiegel J."/>
        </authorList>
    </citation>
    <scope>NUCLEOTIDE SEQUENCE [LARGE SCALE GENOMIC DNA]</scope>
    <source>
        <strain evidence="12">ATCC BAA-1301 / DSM 18059 / JW/NM-WN-LF</strain>
    </source>
</reference>
<keyword evidence="9" id="KW-0175">Coiled coil</keyword>
<evidence type="ECO:0000256" key="8">
    <source>
        <dbReference type="NCBIfam" id="TIGR02209"/>
    </source>
</evidence>
<dbReference type="RefSeq" id="WP_012446564.1">
    <property type="nucleotide sequence ID" value="NC_010718.1"/>
</dbReference>
<evidence type="ECO:0000256" key="7">
    <source>
        <dbReference type="HAMAP-Rule" id="MF_00910"/>
    </source>
</evidence>
<organism evidence="11 12">
    <name type="scientific">Natranaerobius thermophilus (strain ATCC BAA-1301 / DSM 18059 / JW/NM-WN-LF)</name>
    <dbReference type="NCBI Taxonomy" id="457570"/>
    <lineage>
        <taxon>Bacteria</taxon>
        <taxon>Bacillati</taxon>
        <taxon>Bacillota</taxon>
        <taxon>Clostridia</taxon>
        <taxon>Natranaerobiales</taxon>
        <taxon>Natranaerobiaceae</taxon>
        <taxon>Natranaerobius</taxon>
    </lineage>
</organism>
<keyword evidence="12" id="KW-1185">Reference proteome</keyword>
<dbReference type="GO" id="GO:0032153">
    <property type="term" value="C:cell division site"/>
    <property type="evidence" value="ECO:0007669"/>
    <property type="project" value="UniProtKB-UniRule"/>
</dbReference>
<evidence type="ECO:0000256" key="6">
    <source>
        <dbReference type="ARBA" id="ARBA00023306"/>
    </source>
</evidence>
<evidence type="ECO:0000256" key="10">
    <source>
        <dbReference type="SAM" id="MobiDB-lite"/>
    </source>
</evidence>
<keyword evidence="6 7" id="KW-0131">Cell cycle</keyword>
<comment type="similarity">
    <text evidence="7">Belongs to the FtsL family.</text>
</comment>
<dbReference type="HAMAP" id="MF_00910">
    <property type="entry name" value="FtsL"/>
    <property type="match status" value="1"/>
</dbReference>
<evidence type="ECO:0000313" key="12">
    <source>
        <dbReference type="Proteomes" id="UP000001683"/>
    </source>
</evidence>
<feature type="compositionally biased region" description="Basic and acidic residues" evidence="10">
    <location>
        <begin position="27"/>
        <end position="36"/>
    </location>
</feature>
<accession>B2A3P7</accession>
<dbReference type="EMBL" id="CP001034">
    <property type="protein sequence ID" value="ACB83673.1"/>
    <property type="molecule type" value="Genomic_DNA"/>
</dbReference>
<sequence length="126" mass="14849">MNKITEFPRKSGRQAKKQVNTIKHGAPKRDNNSKSGFKDKMISILLIVAVVYFAFLIIDQGIKYYQLVQQREDLKTEIEQAEQEKKELEEEVEQLRDPQYIEILARRKFGLIRESDILLEIPLEEE</sequence>
<proteinExistence type="inferred from homology"/>
<dbReference type="HOGENOM" id="CLU_1979138_0_0_9"/>
<dbReference type="AlphaFoldDB" id="B2A3P7"/>
<evidence type="ECO:0000256" key="9">
    <source>
        <dbReference type="SAM" id="Coils"/>
    </source>
</evidence>
<evidence type="ECO:0000256" key="5">
    <source>
        <dbReference type="ARBA" id="ARBA00023136"/>
    </source>
</evidence>
<dbReference type="InterPro" id="IPR007060">
    <property type="entry name" value="FtsL/DivIC"/>
</dbReference>
<name>B2A3P7_NATTJ</name>
<gene>
    <name evidence="7" type="primary">ftsL</name>
    <name evidence="11" type="ordered locus">Nther_0074</name>
</gene>
<dbReference type="STRING" id="457570.Nther_0074"/>
<dbReference type="Proteomes" id="UP000001683">
    <property type="component" value="Chromosome"/>
</dbReference>
<protein>
    <recommendedName>
        <fullName evidence="7 8">Cell division protein FtsL</fullName>
    </recommendedName>
</protein>
<evidence type="ECO:0000256" key="4">
    <source>
        <dbReference type="ARBA" id="ARBA00022989"/>
    </source>
</evidence>
<dbReference type="KEGG" id="nth:Nther_0074"/>
<evidence type="ECO:0000256" key="2">
    <source>
        <dbReference type="ARBA" id="ARBA00022618"/>
    </source>
</evidence>
<feature type="coiled-coil region" evidence="9">
    <location>
        <begin position="64"/>
        <end position="98"/>
    </location>
</feature>
<dbReference type="GO" id="GO:0005886">
    <property type="term" value="C:plasma membrane"/>
    <property type="evidence" value="ECO:0007669"/>
    <property type="project" value="UniProtKB-SubCell"/>
</dbReference>
<evidence type="ECO:0000256" key="3">
    <source>
        <dbReference type="ARBA" id="ARBA00022692"/>
    </source>
</evidence>